<dbReference type="Proteomes" id="UP000235145">
    <property type="component" value="Unassembled WGS sequence"/>
</dbReference>
<dbReference type="InterPro" id="IPR004146">
    <property type="entry name" value="DC1"/>
</dbReference>
<dbReference type="Pfam" id="PF03107">
    <property type="entry name" value="C1_2"/>
    <property type="match status" value="5"/>
</dbReference>
<keyword evidence="4" id="KW-1185">Reference proteome</keyword>
<gene>
    <name evidence="3" type="ORF">LSAT_V11C800415010</name>
</gene>
<evidence type="ECO:0000313" key="4">
    <source>
        <dbReference type="Proteomes" id="UP000235145"/>
    </source>
</evidence>
<name>A0A9R1UM31_LACSA</name>
<comment type="caution">
    <text evidence="3">The sequence shown here is derived from an EMBL/GenBank/DDBJ whole genome shotgun (WGS) entry which is preliminary data.</text>
</comment>
<accession>A0A9R1UM31</accession>
<dbReference type="EMBL" id="NBSK02000008">
    <property type="protein sequence ID" value="KAJ0189368.1"/>
    <property type="molecule type" value="Genomic_DNA"/>
</dbReference>
<evidence type="ECO:0000256" key="1">
    <source>
        <dbReference type="ARBA" id="ARBA00022737"/>
    </source>
</evidence>
<dbReference type="PANTHER" id="PTHR32410">
    <property type="entry name" value="CYSTEINE/HISTIDINE-RICH C1 DOMAIN FAMILY PROTEIN"/>
    <property type="match status" value="1"/>
</dbReference>
<organism evidence="3 4">
    <name type="scientific">Lactuca sativa</name>
    <name type="common">Garden lettuce</name>
    <dbReference type="NCBI Taxonomy" id="4236"/>
    <lineage>
        <taxon>Eukaryota</taxon>
        <taxon>Viridiplantae</taxon>
        <taxon>Streptophyta</taxon>
        <taxon>Embryophyta</taxon>
        <taxon>Tracheophyta</taxon>
        <taxon>Spermatophyta</taxon>
        <taxon>Magnoliopsida</taxon>
        <taxon>eudicotyledons</taxon>
        <taxon>Gunneridae</taxon>
        <taxon>Pentapetalae</taxon>
        <taxon>asterids</taxon>
        <taxon>campanulids</taxon>
        <taxon>Asterales</taxon>
        <taxon>Asteraceae</taxon>
        <taxon>Cichorioideae</taxon>
        <taxon>Cichorieae</taxon>
        <taxon>Lactucinae</taxon>
        <taxon>Lactuca</taxon>
    </lineage>
</organism>
<dbReference type="InterPro" id="IPR053192">
    <property type="entry name" value="Vacuole_Formation_Reg"/>
</dbReference>
<evidence type="ECO:0000259" key="2">
    <source>
        <dbReference type="Pfam" id="PF03107"/>
    </source>
</evidence>
<protein>
    <recommendedName>
        <fullName evidence="2">DC1 domain-containing protein</fullName>
    </recommendedName>
</protein>
<feature type="domain" description="DC1" evidence="2">
    <location>
        <begin position="150"/>
        <end position="194"/>
    </location>
</feature>
<dbReference type="OrthoDB" id="938199at2759"/>
<evidence type="ECO:0000313" key="3">
    <source>
        <dbReference type="EMBL" id="KAJ0189368.1"/>
    </source>
</evidence>
<keyword evidence="1" id="KW-0677">Repeat</keyword>
<proteinExistence type="predicted"/>
<feature type="domain" description="DC1" evidence="2">
    <location>
        <begin position="85"/>
        <end position="140"/>
    </location>
</feature>
<feature type="domain" description="DC1" evidence="2">
    <location>
        <begin position="525"/>
        <end position="572"/>
    </location>
</feature>
<dbReference type="SUPFAM" id="SSF57889">
    <property type="entry name" value="Cysteine-rich domain"/>
    <property type="match status" value="7"/>
</dbReference>
<reference evidence="3 4" key="1">
    <citation type="journal article" date="2017" name="Nat. Commun.">
        <title>Genome assembly with in vitro proximity ligation data and whole-genome triplication in lettuce.</title>
        <authorList>
            <person name="Reyes-Chin-Wo S."/>
            <person name="Wang Z."/>
            <person name="Yang X."/>
            <person name="Kozik A."/>
            <person name="Arikit S."/>
            <person name="Song C."/>
            <person name="Xia L."/>
            <person name="Froenicke L."/>
            <person name="Lavelle D.O."/>
            <person name="Truco M.J."/>
            <person name="Xia R."/>
            <person name="Zhu S."/>
            <person name="Xu C."/>
            <person name="Xu H."/>
            <person name="Xu X."/>
            <person name="Cox K."/>
            <person name="Korf I."/>
            <person name="Meyers B.C."/>
            <person name="Michelmore R.W."/>
        </authorList>
    </citation>
    <scope>NUCLEOTIDE SEQUENCE [LARGE SCALE GENOMIC DNA]</scope>
    <source>
        <strain evidence="4">cv. Salinas</strain>
        <tissue evidence="3">Seedlings</tissue>
    </source>
</reference>
<feature type="domain" description="DC1" evidence="2">
    <location>
        <begin position="403"/>
        <end position="453"/>
    </location>
</feature>
<dbReference type="PANTHER" id="PTHR32410:SF216">
    <property type="entry name" value="PHORBOL-ESTER_DAG-TYPE DOMAIN-CONTAINING PROTEIN"/>
    <property type="match status" value="1"/>
</dbReference>
<feature type="domain" description="DC1" evidence="2">
    <location>
        <begin position="210"/>
        <end position="263"/>
    </location>
</feature>
<dbReference type="AlphaFoldDB" id="A0A9R1UM31"/>
<sequence>MEQLVHFSHNHPLNLVQLQPNHNEEEEEEEDVDDFVVEDHHVGQCNMCEEDIYSFHLCYYTCKNCNYSLHKFCAEIPKTLQDHPLHDPNHNLTLSKIFQYSHRYFHSDQEWTCGVCNRKRKNMFNYHCSICKFSMDIICATMSQQKIDHPSHHHQLQRNPKKLVSICNACGREHEGTFYHCTTCYWFWIHQDCALSPTKLLIQQPTNHTFTHSHPLTLTYSFPATDQEVKFYPRCRICDTRFYIYFWVYKCDKCRYYVHIHCATSKFVQFLRPGRGKVYKNFKDDDHPNLLRCPFADESYNLVKHHFIKNHKDFVVLEENNHGEPLNHDTHNHPLVLVDKQTSLNKNSILLHNPLKKIQLLCDGCVKPITEIPFYKCLEDVHCGFVLHEWCARLPPKIDDHPGHPNHTLFLMPNNITTTEMVRVFKCKICMLPSNGFSYGCSTWKYYVDVNCAFLPKEITHEAHPDHLLSRIDASSTSSLSNTACNACGYYLRNHIAFCCHSCNFYLDTGCAFMLPGLIRHKYDKHPFTLRYNPVENHPGDYFCEICEEEFNPESWFYHCGSSVQSMHTACAPLIIQCEQAVYTRYKISIFYFANVKFGGTFKINDHPHLLTFTQGIKSHGRCDHCIIRLQYRMIFKCLKCKYAVHYECRQPANRRNEQFPKLISYFIMKEQQPRLSKHIKNEDQSLLT</sequence>
<dbReference type="InterPro" id="IPR046349">
    <property type="entry name" value="C1-like_sf"/>
</dbReference>